<reference evidence="11" key="2">
    <citation type="journal article" date="2021" name="PeerJ">
        <title>Extensive microbial diversity within the chicken gut microbiome revealed by metagenomics and culture.</title>
        <authorList>
            <person name="Gilroy R."/>
            <person name="Ravi A."/>
            <person name="Getino M."/>
            <person name="Pursley I."/>
            <person name="Horton D.L."/>
            <person name="Alikhan N.F."/>
            <person name="Baker D."/>
            <person name="Gharbi K."/>
            <person name="Hall N."/>
            <person name="Watson M."/>
            <person name="Adriaenssens E.M."/>
            <person name="Foster-Nyarko E."/>
            <person name="Jarju S."/>
            <person name="Secka A."/>
            <person name="Antonio M."/>
            <person name="Oren A."/>
            <person name="Chaudhuri R.R."/>
            <person name="La Ragione R."/>
            <person name="Hildebrand F."/>
            <person name="Pallen M.J."/>
        </authorList>
    </citation>
    <scope>NUCLEOTIDE SEQUENCE</scope>
    <source>
        <strain evidence="11">CHK160-1198</strain>
    </source>
</reference>
<dbReference type="AlphaFoldDB" id="A0A9D1MRB9"/>
<dbReference type="InterPro" id="IPR032807">
    <property type="entry name" value="GNVR"/>
</dbReference>
<evidence type="ECO:0000256" key="1">
    <source>
        <dbReference type="ARBA" id="ARBA00004651"/>
    </source>
</evidence>
<evidence type="ECO:0000256" key="5">
    <source>
        <dbReference type="ARBA" id="ARBA00022989"/>
    </source>
</evidence>
<dbReference type="GO" id="GO:0004713">
    <property type="term" value="F:protein tyrosine kinase activity"/>
    <property type="evidence" value="ECO:0007669"/>
    <property type="project" value="TreeGrafter"/>
</dbReference>
<keyword evidence="5 8" id="KW-1133">Transmembrane helix</keyword>
<dbReference type="InterPro" id="IPR003856">
    <property type="entry name" value="LPS_length_determ_N"/>
</dbReference>
<evidence type="ECO:0000313" key="11">
    <source>
        <dbReference type="EMBL" id="HIU64739.1"/>
    </source>
</evidence>
<keyword evidence="7" id="KW-0175">Coiled coil</keyword>
<keyword evidence="4 8" id="KW-0812">Transmembrane</keyword>
<evidence type="ECO:0000256" key="6">
    <source>
        <dbReference type="ARBA" id="ARBA00023136"/>
    </source>
</evidence>
<proteinExistence type="inferred from homology"/>
<organism evidence="11 12">
    <name type="scientific">Candidatus Avacidaminococcus intestinavium</name>
    <dbReference type="NCBI Taxonomy" id="2840684"/>
    <lineage>
        <taxon>Bacteria</taxon>
        <taxon>Bacillati</taxon>
        <taxon>Bacillota</taxon>
        <taxon>Negativicutes</taxon>
        <taxon>Acidaminococcales</taxon>
        <taxon>Acidaminococcaceae</taxon>
        <taxon>Acidaminococcaceae incertae sedis</taxon>
        <taxon>Candidatus Avacidaminococcus</taxon>
    </lineage>
</organism>
<feature type="coiled-coil region" evidence="7">
    <location>
        <begin position="170"/>
        <end position="197"/>
    </location>
</feature>
<evidence type="ECO:0000256" key="2">
    <source>
        <dbReference type="ARBA" id="ARBA00006683"/>
    </source>
</evidence>
<feature type="transmembrane region" description="Helical" evidence="8">
    <location>
        <begin position="414"/>
        <end position="434"/>
    </location>
</feature>
<comment type="subcellular location">
    <subcellularLocation>
        <location evidence="1">Cell membrane</location>
        <topology evidence="1">Multi-pass membrane protein</topology>
    </subcellularLocation>
</comment>
<evidence type="ECO:0000313" key="12">
    <source>
        <dbReference type="Proteomes" id="UP000824099"/>
    </source>
</evidence>
<dbReference type="PANTHER" id="PTHR32309">
    <property type="entry name" value="TYROSINE-PROTEIN KINASE"/>
    <property type="match status" value="1"/>
</dbReference>
<evidence type="ECO:0000256" key="8">
    <source>
        <dbReference type="SAM" id="Phobius"/>
    </source>
</evidence>
<evidence type="ECO:0000259" key="9">
    <source>
        <dbReference type="Pfam" id="PF02706"/>
    </source>
</evidence>
<name>A0A9D1MRB9_9FIRM</name>
<evidence type="ECO:0000259" key="10">
    <source>
        <dbReference type="Pfam" id="PF13807"/>
    </source>
</evidence>
<accession>A0A9D1MRB9</accession>
<comment type="similarity">
    <text evidence="2">Belongs to the CpsC/CapA family.</text>
</comment>
<feature type="domain" description="Tyrosine-protein kinase G-rich" evidence="10">
    <location>
        <begin position="357"/>
        <end position="435"/>
    </location>
</feature>
<dbReference type="Pfam" id="PF02706">
    <property type="entry name" value="Wzz"/>
    <property type="match status" value="1"/>
</dbReference>
<dbReference type="Proteomes" id="UP000824099">
    <property type="component" value="Unassembled WGS sequence"/>
</dbReference>
<feature type="coiled-coil region" evidence="7">
    <location>
        <begin position="255"/>
        <end position="303"/>
    </location>
</feature>
<sequence>MNLEENSIDLRELFAILAKNVRKIGVITITFIIISGIYLFITPRVYESDSLLRIKQPQGLGSSLLDAVPGANTQVTAQLMSTYAEILKSRSVIEPIIQITEEADDEGRYPSYDGYIKNRVSTTPFKNTEILKVTVNAETPEAAQQANQLLVDGFLSRLTELTRAEQRSTKEFIAERVGEAKKELTLAEQNLQEYKEVHKILDPTENIKVVADKITMVDKVAAENEVNRATAAAKLASINSQLAGAAQATADSTTIKNINAKLAELEMARIEYLNKYTEKHPKMQEVEQEIAGVKSQLATEIQKVAALQAPSDNPVHQGLIAGKFQSEAELAVADAKQSALANIETSNNEIIKKLPEMEQGYLRVAREADVAQEIYIMLAKRLEEAKVAEVMVSNEVQVVDTATLPENPVKPRKALTLALAALLGLMAGSGFVLAHELFNRKLKTADDIEHFLGLPVIGSVPDFASVEKAAQDSQKEQGLWSKLWGWLTK</sequence>
<keyword evidence="6 8" id="KW-0472">Membrane</keyword>
<comment type="caution">
    <text evidence="11">The sequence shown here is derived from an EMBL/GenBank/DDBJ whole genome shotgun (WGS) entry which is preliminary data.</text>
</comment>
<gene>
    <name evidence="11" type="ORF">IAB06_06880</name>
</gene>
<dbReference type="Pfam" id="PF13807">
    <property type="entry name" value="GNVR"/>
    <property type="match status" value="1"/>
</dbReference>
<dbReference type="PANTHER" id="PTHR32309:SF13">
    <property type="entry name" value="FERRIC ENTEROBACTIN TRANSPORT PROTEIN FEPE"/>
    <property type="match status" value="1"/>
</dbReference>
<dbReference type="InterPro" id="IPR050445">
    <property type="entry name" value="Bact_polysacc_biosynth/exp"/>
</dbReference>
<dbReference type="EMBL" id="DVNI01000115">
    <property type="protein sequence ID" value="HIU64739.1"/>
    <property type="molecule type" value="Genomic_DNA"/>
</dbReference>
<evidence type="ECO:0000256" key="3">
    <source>
        <dbReference type="ARBA" id="ARBA00022475"/>
    </source>
</evidence>
<keyword evidence="3" id="KW-1003">Cell membrane</keyword>
<feature type="domain" description="Polysaccharide chain length determinant N-terminal" evidence="9">
    <location>
        <begin position="6"/>
        <end position="98"/>
    </location>
</feature>
<feature type="transmembrane region" description="Helical" evidence="8">
    <location>
        <begin position="21"/>
        <end position="41"/>
    </location>
</feature>
<protein>
    <submittedName>
        <fullName evidence="11">Chain-length determining protein</fullName>
    </submittedName>
</protein>
<reference evidence="11" key="1">
    <citation type="submission" date="2020-10" db="EMBL/GenBank/DDBJ databases">
        <authorList>
            <person name="Gilroy R."/>
        </authorList>
    </citation>
    <scope>NUCLEOTIDE SEQUENCE</scope>
    <source>
        <strain evidence="11">CHK160-1198</strain>
    </source>
</reference>
<evidence type="ECO:0000256" key="4">
    <source>
        <dbReference type="ARBA" id="ARBA00022692"/>
    </source>
</evidence>
<evidence type="ECO:0000256" key="7">
    <source>
        <dbReference type="SAM" id="Coils"/>
    </source>
</evidence>
<dbReference type="GO" id="GO:0005886">
    <property type="term" value="C:plasma membrane"/>
    <property type="evidence" value="ECO:0007669"/>
    <property type="project" value="UniProtKB-SubCell"/>
</dbReference>